<feature type="signal peptide" evidence="2">
    <location>
        <begin position="1"/>
        <end position="23"/>
    </location>
</feature>
<evidence type="ECO:0000256" key="2">
    <source>
        <dbReference type="SAM" id="SignalP"/>
    </source>
</evidence>
<evidence type="ECO:0000313" key="4">
    <source>
        <dbReference type="Proteomes" id="UP001178461"/>
    </source>
</evidence>
<evidence type="ECO:0000313" key="3">
    <source>
        <dbReference type="EMBL" id="CAI5794815.1"/>
    </source>
</evidence>
<organism evidence="3 4">
    <name type="scientific">Podarcis lilfordi</name>
    <name type="common">Lilford's wall lizard</name>
    <dbReference type="NCBI Taxonomy" id="74358"/>
    <lineage>
        <taxon>Eukaryota</taxon>
        <taxon>Metazoa</taxon>
        <taxon>Chordata</taxon>
        <taxon>Craniata</taxon>
        <taxon>Vertebrata</taxon>
        <taxon>Euteleostomi</taxon>
        <taxon>Lepidosauria</taxon>
        <taxon>Squamata</taxon>
        <taxon>Bifurcata</taxon>
        <taxon>Unidentata</taxon>
        <taxon>Episquamata</taxon>
        <taxon>Laterata</taxon>
        <taxon>Lacertibaenia</taxon>
        <taxon>Lacertidae</taxon>
        <taxon>Podarcis</taxon>
    </lineage>
</organism>
<feature type="compositionally biased region" description="Pro residues" evidence="1">
    <location>
        <begin position="58"/>
        <end position="75"/>
    </location>
</feature>
<dbReference type="EMBL" id="OX395141">
    <property type="protein sequence ID" value="CAI5794815.1"/>
    <property type="molecule type" value="Genomic_DNA"/>
</dbReference>
<feature type="compositionally biased region" description="Basic residues" evidence="1">
    <location>
        <begin position="105"/>
        <end position="121"/>
    </location>
</feature>
<accession>A0AA35PQV3</accession>
<name>A0AA35PQV3_9SAUR</name>
<dbReference type="AlphaFoldDB" id="A0AA35PQV3"/>
<reference evidence="3" key="1">
    <citation type="submission" date="2022-12" db="EMBL/GenBank/DDBJ databases">
        <authorList>
            <person name="Alioto T."/>
            <person name="Alioto T."/>
            <person name="Gomez Garrido J."/>
        </authorList>
    </citation>
    <scope>NUCLEOTIDE SEQUENCE</scope>
</reference>
<dbReference type="Proteomes" id="UP001178461">
    <property type="component" value="Chromosome 15"/>
</dbReference>
<feature type="region of interest" description="Disordered" evidence="1">
    <location>
        <begin position="52"/>
        <end position="131"/>
    </location>
</feature>
<feature type="chain" id="PRO_5041407698" evidence="2">
    <location>
        <begin position="24"/>
        <end position="131"/>
    </location>
</feature>
<keyword evidence="2" id="KW-0732">Signal</keyword>
<proteinExistence type="predicted"/>
<sequence>MPASLLLLLALVSLPSAVSLSAAAQPRHPEGWSPRAAAFLLLFLLRLRSPPQLLSEPMTPPPLPPPLQKPSPPPLIGRQRVTWRGSPAAAQQPLAPGRETSGGGRSRRKRRKGIGRKRSERKRRDEAASGR</sequence>
<protein>
    <submittedName>
        <fullName evidence="3">Uncharacterized protein</fullName>
    </submittedName>
</protein>
<feature type="compositionally biased region" description="Basic and acidic residues" evidence="1">
    <location>
        <begin position="122"/>
        <end position="131"/>
    </location>
</feature>
<evidence type="ECO:0000256" key="1">
    <source>
        <dbReference type="SAM" id="MobiDB-lite"/>
    </source>
</evidence>
<keyword evidence="4" id="KW-1185">Reference proteome</keyword>
<gene>
    <name evidence="3" type="ORF">PODLI_1B009093</name>
</gene>